<evidence type="ECO:0000313" key="2">
    <source>
        <dbReference type="Proteomes" id="UP000053127"/>
    </source>
</evidence>
<reference evidence="1 2" key="1">
    <citation type="submission" date="2015-10" db="EMBL/GenBank/DDBJ databases">
        <title>Draft genome sequence of Streptomyces yokosukanensis DSM 40224, type strain for the species Streptomyces yokosukanensis.</title>
        <authorList>
            <person name="Ruckert C."/>
            <person name="Winkler A."/>
            <person name="Kalinowski J."/>
            <person name="Kampfer P."/>
            <person name="Glaeser S."/>
        </authorList>
    </citation>
    <scope>NUCLEOTIDE SEQUENCE [LARGE SCALE GENOMIC DNA]</scope>
    <source>
        <strain evidence="1 2">DSM 40224</strain>
    </source>
</reference>
<comment type="caution">
    <text evidence="1">The sequence shown here is derived from an EMBL/GenBank/DDBJ whole genome shotgun (WGS) entry which is preliminary data.</text>
</comment>
<organism evidence="1 2">
    <name type="scientific">Streptomyces yokosukanensis</name>
    <dbReference type="NCBI Taxonomy" id="67386"/>
    <lineage>
        <taxon>Bacteria</taxon>
        <taxon>Bacillati</taxon>
        <taxon>Actinomycetota</taxon>
        <taxon>Actinomycetes</taxon>
        <taxon>Kitasatosporales</taxon>
        <taxon>Streptomycetaceae</taxon>
        <taxon>Streptomyces</taxon>
    </lineage>
</organism>
<proteinExistence type="predicted"/>
<name>A0A117Q104_9ACTN</name>
<dbReference type="STRING" id="67386.AQI95_24695"/>
<keyword evidence="2" id="KW-1185">Reference proteome</keyword>
<evidence type="ECO:0000313" key="1">
    <source>
        <dbReference type="EMBL" id="KUN03159.1"/>
    </source>
</evidence>
<sequence length="71" mass="7521">MAKPKPRLIAYGGQPIPVGGTTMLDGNYPVTVTNIRAPRGNRDVGAVSVRHSWGDTDTVAPARLSAYISLD</sequence>
<dbReference type="Proteomes" id="UP000053127">
    <property type="component" value="Unassembled WGS sequence"/>
</dbReference>
<dbReference type="OrthoDB" id="9953124at2"/>
<dbReference type="AlphaFoldDB" id="A0A117Q104"/>
<accession>A0A117Q104</accession>
<gene>
    <name evidence="1" type="ORF">AQI95_24695</name>
</gene>
<protein>
    <submittedName>
        <fullName evidence="1">Uncharacterized protein</fullName>
    </submittedName>
</protein>
<dbReference type="RefSeq" id="WP_067127808.1">
    <property type="nucleotide sequence ID" value="NZ_KQ948215.1"/>
</dbReference>
<dbReference type="EMBL" id="LMWN01000035">
    <property type="protein sequence ID" value="KUN03159.1"/>
    <property type="molecule type" value="Genomic_DNA"/>
</dbReference>